<evidence type="ECO:0000256" key="7">
    <source>
        <dbReference type="ARBA" id="ARBA00022840"/>
    </source>
</evidence>
<dbReference type="EMBL" id="JAMSKV010000009">
    <property type="protein sequence ID" value="MCQ8278940.1"/>
    <property type="molecule type" value="Genomic_DNA"/>
</dbReference>
<evidence type="ECO:0000256" key="3">
    <source>
        <dbReference type="ARBA" id="ARBA00020170"/>
    </source>
</evidence>
<keyword evidence="5 9" id="KW-0235">DNA replication</keyword>
<dbReference type="PANTHER" id="PTHR32182:SF0">
    <property type="entry name" value="DNA REPLICATION AND REPAIR PROTEIN RECF"/>
    <property type="match status" value="1"/>
</dbReference>
<keyword evidence="4 9" id="KW-0963">Cytoplasm</keyword>
<organism evidence="11 12">
    <name type="scientific">Endosaccharibacter trunci</name>
    <dbReference type="NCBI Taxonomy" id="2812733"/>
    <lineage>
        <taxon>Bacteria</taxon>
        <taxon>Pseudomonadati</taxon>
        <taxon>Pseudomonadota</taxon>
        <taxon>Alphaproteobacteria</taxon>
        <taxon>Acetobacterales</taxon>
        <taxon>Acetobacteraceae</taxon>
        <taxon>Endosaccharibacter</taxon>
    </lineage>
</organism>
<dbReference type="InterPro" id="IPR003395">
    <property type="entry name" value="RecF/RecN/SMC_N"/>
</dbReference>
<name>A0ABT1W979_9PROT</name>
<keyword evidence="9" id="KW-0227">DNA damage</keyword>
<evidence type="ECO:0000256" key="1">
    <source>
        <dbReference type="ARBA" id="ARBA00004496"/>
    </source>
</evidence>
<dbReference type="InterPro" id="IPR027417">
    <property type="entry name" value="P-loop_NTPase"/>
</dbReference>
<dbReference type="InterPro" id="IPR042174">
    <property type="entry name" value="RecF_2"/>
</dbReference>
<reference evidence="11 12" key="1">
    <citation type="submission" date="2022-06" db="EMBL/GenBank/DDBJ databases">
        <title>Endosaccharibacter gen. nov., sp. nov., endophytic bacteria isolated from sugarcane.</title>
        <authorList>
            <person name="Pitiwittayakul N."/>
            <person name="Yukphan P."/>
            <person name="Charoenyingcharoen P."/>
            <person name="Tanasupawat S."/>
        </authorList>
    </citation>
    <scope>NUCLEOTIDE SEQUENCE [LARGE SCALE GENOMIC DNA]</scope>
    <source>
        <strain evidence="11 12">KSS8</strain>
    </source>
</reference>
<dbReference type="SMART" id="SM00382">
    <property type="entry name" value="AAA"/>
    <property type="match status" value="1"/>
</dbReference>
<dbReference type="Proteomes" id="UP001524587">
    <property type="component" value="Unassembled WGS sequence"/>
</dbReference>
<evidence type="ECO:0000259" key="10">
    <source>
        <dbReference type="SMART" id="SM00382"/>
    </source>
</evidence>
<protein>
    <recommendedName>
        <fullName evidence="3 9">DNA replication and repair protein RecF</fullName>
    </recommendedName>
</protein>
<dbReference type="InterPro" id="IPR001238">
    <property type="entry name" value="DNA-binding_RecF"/>
</dbReference>
<evidence type="ECO:0000313" key="12">
    <source>
        <dbReference type="Proteomes" id="UP001524587"/>
    </source>
</evidence>
<keyword evidence="8 9" id="KW-0238">DNA-binding</keyword>
<dbReference type="Pfam" id="PF02463">
    <property type="entry name" value="SMC_N"/>
    <property type="match status" value="1"/>
</dbReference>
<dbReference type="RefSeq" id="WP_422864424.1">
    <property type="nucleotide sequence ID" value="NZ_JAMSKV010000009.1"/>
</dbReference>
<dbReference type="Gene3D" id="3.40.50.300">
    <property type="entry name" value="P-loop containing nucleotide triphosphate hydrolases"/>
    <property type="match status" value="1"/>
</dbReference>
<dbReference type="SUPFAM" id="SSF52540">
    <property type="entry name" value="P-loop containing nucleoside triphosphate hydrolases"/>
    <property type="match status" value="1"/>
</dbReference>
<evidence type="ECO:0000256" key="2">
    <source>
        <dbReference type="ARBA" id="ARBA00008016"/>
    </source>
</evidence>
<dbReference type="PANTHER" id="PTHR32182">
    <property type="entry name" value="DNA REPLICATION AND REPAIR PROTEIN RECF"/>
    <property type="match status" value="1"/>
</dbReference>
<keyword evidence="7 9" id="KW-0067">ATP-binding</keyword>
<evidence type="ECO:0000256" key="4">
    <source>
        <dbReference type="ARBA" id="ARBA00022490"/>
    </source>
</evidence>
<keyword evidence="9" id="KW-0742">SOS response</keyword>
<feature type="domain" description="AAA+ ATPase" evidence="10">
    <location>
        <begin position="27"/>
        <end position="381"/>
    </location>
</feature>
<comment type="similarity">
    <text evidence="2 9">Belongs to the RecF family.</text>
</comment>
<evidence type="ECO:0000256" key="5">
    <source>
        <dbReference type="ARBA" id="ARBA00022705"/>
    </source>
</evidence>
<comment type="caution">
    <text evidence="11">The sequence shown here is derived from an EMBL/GenBank/DDBJ whole genome shotgun (WGS) entry which is preliminary data.</text>
</comment>
<keyword evidence="12" id="KW-1185">Reference proteome</keyword>
<evidence type="ECO:0000256" key="6">
    <source>
        <dbReference type="ARBA" id="ARBA00022741"/>
    </source>
</evidence>
<evidence type="ECO:0000313" key="11">
    <source>
        <dbReference type="EMBL" id="MCQ8278940.1"/>
    </source>
</evidence>
<keyword evidence="9" id="KW-0234">DNA repair</keyword>
<dbReference type="InterPro" id="IPR018078">
    <property type="entry name" value="DNA-binding_RecF_CS"/>
</dbReference>
<sequence length="387" mass="40732">MEGGGPVLRRLVLTDFRNYESLRREFSSNLVVLTGPNGSGKTNLLEAVSLLVPGRGLRGARMAELPRHGSTRWAVAARFEAGADSFEAGTGTPPDQDGAIPGGRRAFRLDGQALRNRNALGERLSAVWLTPQMDRLFSEGASGRRRFLDRLVLALDPGHAREIAAHDEAMQGRNRLLATGRGSGAWIDGLELSVARHAVAASAARRGLVAQLNALAERGERTGFPPAALSLSCALCARLDEEPALAVEDWLRASLAEARQADRAAGGASLGAHKADLLLSDRETGRPAAGASTGQQKALLIGVVLAHAALIGRTSGNAPILLLDEPLVHLDEARRHALFEALSRTSSQAILTGTDAEPFAPLQARAEMIRVGDGMLFGAGSAAAEGL</sequence>
<dbReference type="Gene3D" id="1.20.1050.90">
    <property type="entry name" value="RecF/RecN/SMC, N-terminal domain"/>
    <property type="match status" value="1"/>
</dbReference>
<feature type="binding site" evidence="9">
    <location>
        <begin position="35"/>
        <end position="42"/>
    </location>
    <ligand>
        <name>ATP</name>
        <dbReference type="ChEBI" id="CHEBI:30616"/>
    </ligand>
</feature>
<accession>A0ABT1W979</accession>
<evidence type="ECO:0000256" key="9">
    <source>
        <dbReference type="HAMAP-Rule" id="MF_00365"/>
    </source>
</evidence>
<gene>
    <name evidence="9 11" type="primary">recF</name>
    <name evidence="11" type="ORF">NFI95_10830</name>
</gene>
<dbReference type="InterPro" id="IPR003593">
    <property type="entry name" value="AAA+_ATPase"/>
</dbReference>
<comment type="subcellular location">
    <subcellularLocation>
        <location evidence="1 9">Cytoplasm</location>
    </subcellularLocation>
</comment>
<dbReference type="NCBIfam" id="TIGR00611">
    <property type="entry name" value="recf"/>
    <property type="match status" value="1"/>
</dbReference>
<comment type="function">
    <text evidence="9">The RecF protein is involved in DNA metabolism; it is required for DNA replication and normal SOS inducibility. RecF binds preferentially to single-stranded, linear DNA. It also seems to bind ATP.</text>
</comment>
<proteinExistence type="inferred from homology"/>
<dbReference type="PROSITE" id="PS00617">
    <property type="entry name" value="RECF_1"/>
    <property type="match status" value="1"/>
</dbReference>
<keyword evidence="6 9" id="KW-0547">Nucleotide-binding</keyword>
<dbReference type="HAMAP" id="MF_00365">
    <property type="entry name" value="RecF"/>
    <property type="match status" value="1"/>
</dbReference>
<evidence type="ECO:0000256" key="8">
    <source>
        <dbReference type="ARBA" id="ARBA00023125"/>
    </source>
</evidence>